<evidence type="ECO:0000313" key="2">
    <source>
        <dbReference type="EMBL" id="MXR50206.1"/>
    </source>
</evidence>
<name>A0A6B0T1V2_9EURY</name>
<dbReference type="RefSeq" id="WP_159762360.1">
    <property type="nucleotide sequence ID" value="NZ_WUUT01000001.1"/>
</dbReference>
<proteinExistence type="predicted"/>
<gene>
    <name evidence="2" type="ORF">GRX03_01090</name>
</gene>
<keyword evidence="1" id="KW-0812">Transmembrane</keyword>
<feature type="transmembrane region" description="Helical" evidence="1">
    <location>
        <begin position="7"/>
        <end position="26"/>
    </location>
</feature>
<feature type="transmembrane region" description="Helical" evidence="1">
    <location>
        <begin position="32"/>
        <end position="50"/>
    </location>
</feature>
<keyword evidence="1" id="KW-0472">Membrane</keyword>
<sequence>MDDRTIKIVWLFVDLTLILLALNNIGVVTDSVVVNNIEIISGVGLVLALMSRYHHHIDD</sequence>
<evidence type="ECO:0000313" key="3">
    <source>
        <dbReference type="Proteomes" id="UP000466535"/>
    </source>
</evidence>
<keyword evidence="1" id="KW-1133">Transmembrane helix</keyword>
<dbReference type="EMBL" id="WUUT01000001">
    <property type="protein sequence ID" value="MXR50206.1"/>
    <property type="molecule type" value="Genomic_DNA"/>
</dbReference>
<comment type="caution">
    <text evidence="2">The sequence shown here is derived from an EMBL/GenBank/DDBJ whole genome shotgun (WGS) entry which is preliminary data.</text>
</comment>
<organism evidence="2 3">
    <name type="scientific">Halovenus carboxidivorans</name>
    <dbReference type="NCBI Taxonomy" id="2692199"/>
    <lineage>
        <taxon>Archaea</taxon>
        <taxon>Methanobacteriati</taxon>
        <taxon>Methanobacteriota</taxon>
        <taxon>Stenosarchaea group</taxon>
        <taxon>Halobacteria</taxon>
        <taxon>Halobacteriales</taxon>
        <taxon>Haloarculaceae</taxon>
        <taxon>Halovenus</taxon>
    </lineage>
</organism>
<reference evidence="2 3" key="1">
    <citation type="submission" date="2019-12" db="EMBL/GenBank/DDBJ databases">
        <title>Isolation and characterization of three novel carbon monoxide-oxidizing members of Halobacteria from salione crusts and soils.</title>
        <authorList>
            <person name="Myers M.R."/>
            <person name="King G.M."/>
        </authorList>
    </citation>
    <scope>NUCLEOTIDE SEQUENCE [LARGE SCALE GENOMIC DNA]</scope>
    <source>
        <strain evidence="2 3">WSH3</strain>
    </source>
</reference>
<accession>A0A6B0T1V2</accession>
<protein>
    <submittedName>
        <fullName evidence="2">Uncharacterized protein</fullName>
    </submittedName>
</protein>
<dbReference type="Proteomes" id="UP000466535">
    <property type="component" value="Unassembled WGS sequence"/>
</dbReference>
<keyword evidence="3" id="KW-1185">Reference proteome</keyword>
<evidence type="ECO:0000256" key="1">
    <source>
        <dbReference type="SAM" id="Phobius"/>
    </source>
</evidence>
<dbReference type="AlphaFoldDB" id="A0A6B0T1V2"/>